<accession>A5ZR91</accession>
<protein>
    <submittedName>
        <fullName evidence="1">Uncharacterized protein</fullName>
    </submittedName>
</protein>
<dbReference type="AlphaFoldDB" id="A5ZR91"/>
<name>A5ZR91_9FIRM</name>
<evidence type="ECO:0000313" key="1">
    <source>
        <dbReference type="EMBL" id="EDM87709.1"/>
    </source>
</evidence>
<sequence length="33" mass="3749">MGIKWKRSEFLLWKVDNPGTSGRAFIQKGNGVK</sequence>
<dbReference type="EMBL" id="AAVO02000005">
    <property type="protein sequence ID" value="EDM87709.1"/>
    <property type="molecule type" value="Genomic_DNA"/>
</dbReference>
<evidence type="ECO:0000313" key="2">
    <source>
        <dbReference type="Proteomes" id="UP000006002"/>
    </source>
</evidence>
<proteinExistence type="predicted"/>
<organism evidence="1 2">
    <name type="scientific">Blautia obeum ATCC 29174</name>
    <dbReference type="NCBI Taxonomy" id="411459"/>
    <lineage>
        <taxon>Bacteria</taxon>
        <taxon>Bacillati</taxon>
        <taxon>Bacillota</taxon>
        <taxon>Clostridia</taxon>
        <taxon>Lachnospirales</taxon>
        <taxon>Lachnospiraceae</taxon>
        <taxon>Blautia</taxon>
    </lineage>
</organism>
<dbReference type="Proteomes" id="UP000006002">
    <property type="component" value="Unassembled WGS sequence"/>
</dbReference>
<reference evidence="1 2" key="2">
    <citation type="submission" date="2007-04" db="EMBL/GenBank/DDBJ databases">
        <title>Draft genome sequence of Ruminococcus obeum (ATCC 29174).</title>
        <authorList>
            <person name="Sudarsanam P."/>
            <person name="Ley R."/>
            <person name="Guruge J."/>
            <person name="Turnbaugh P.J."/>
            <person name="Mahowald M."/>
            <person name="Liep D."/>
            <person name="Gordon J."/>
        </authorList>
    </citation>
    <scope>NUCLEOTIDE SEQUENCE [LARGE SCALE GENOMIC DNA]</scope>
    <source>
        <strain evidence="1 2">ATCC 29174</strain>
    </source>
</reference>
<comment type="caution">
    <text evidence="1">The sequence shown here is derived from an EMBL/GenBank/DDBJ whole genome shotgun (WGS) entry which is preliminary data.</text>
</comment>
<reference evidence="1 2" key="1">
    <citation type="submission" date="2007-03" db="EMBL/GenBank/DDBJ databases">
        <authorList>
            <person name="Fulton L."/>
            <person name="Clifton S."/>
            <person name="Fulton B."/>
            <person name="Xu J."/>
            <person name="Minx P."/>
            <person name="Pepin K.H."/>
            <person name="Johnson M."/>
            <person name="Thiruvilangam P."/>
            <person name="Bhonagiri V."/>
            <person name="Nash W.E."/>
            <person name="Mardis E.R."/>
            <person name="Wilson R.K."/>
        </authorList>
    </citation>
    <scope>NUCLEOTIDE SEQUENCE [LARGE SCALE GENOMIC DNA]</scope>
    <source>
        <strain evidence="1 2">ATCC 29174</strain>
    </source>
</reference>
<gene>
    <name evidence="1" type="ORF">RUMOBE_01518</name>
</gene>
<dbReference type="HOGENOM" id="CLU_3380788_0_0_9"/>